<dbReference type="InterPro" id="IPR026739">
    <property type="entry name" value="AP_beta"/>
</dbReference>
<evidence type="ECO:0000256" key="3">
    <source>
        <dbReference type="ARBA" id="ARBA00022448"/>
    </source>
</evidence>
<dbReference type="GO" id="GO:0016192">
    <property type="term" value="P:vesicle-mediated transport"/>
    <property type="evidence" value="ECO:0007669"/>
    <property type="project" value="InterPro"/>
</dbReference>
<dbReference type="Gene3D" id="1.25.10.10">
    <property type="entry name" value="Leucine-rich Repeat Variant"/>
    <property type="match status" value="1"/>
</dbReference>
<evidence type="ECO:0000256" key="5">
    <source>
        <dbReference type="ARBA" id="ARBA00023136"/>
    </source>
</evidence>
<keyword evidence="5" id="KW-0472">Membrane</keyword>
<proteinExistence type="inferred from homology"/>
<dbReference type="RefSeq" id="XP_013068694.2">
    <property type="nucleotide sequence ID" value="XM_013213240.2"/>
</dbReference>
<dbReference type="AlphaFoldDB" id="A0A2C9LYU3"/>
<dbReference type="KEGG" id="bgt:106056464"/>
<dbReference type="GO" id="GO:0030117">
    <property type="term" value="C:membrane coat"/>
    <property type="evidence" value="ECO:0007669"/>
    <property type="project" value="InterPro"/>
</dbReference>
<evidence type="ECO:0000256" key="2">
    <source>
        <dbReference type="ARBA" id="ARBA00006613"/>
    </source>
</evidence>
<dbReference type="InterPro" id="IPR016024">
    <property type="entry name" value="ARM-type_fold"/>
</dbReference>
<dbReference type="VEuPathDB" id="VectorBase:BGLB036556"/>
<keyword evidence="4" id="KW-0653">Protein transport</keyword>
<sequence>MYKMADITELNKLLHNLNDNDFLKDIRAVRISVYKILSLANDGCDVSAALPTVVKLLALGDSFVKRVAGEIITLFAEKNPEMVMLATNTLLQDSKDINPVIRSLGLRILSSLHSESSIEMLTNAVMQGLEDGSPHVRRQAALTSVFLYQMAPNVVMEGGIWDSLYGHLSDSDSPTVACCLCALEEIFASEKGIVVSNKLGHYLIGKMYSFSPCVQRYVLQFLLKYSPKSKVQVFEHLNDLDNSLTNGTCLPINLCTLELFCHFTSSLPKVKLKAYLSGWKTIKLHFTRERNEEMVTAIIDYLCQTNFPIDVITKDFNKFFCRDDDAQYLMEQKIRILCRLISAENSEHILEEFFIIAKRLEKEALKKMILRLTETVSLKPELERHYVLFLKRLMQLGTSGVIDCLVQVLVKVKFCSQENWLIVAPSLQDHYQEIHSTLGKIALLEVIRSQGEHLPDAPCILEQIMDELDLDTKDSHFSHSLDQDLVKQQHKQLIKVSLLGAMVKMCLHNASKIQPLLSRLMDICMCDKDRNVRDRALFLYGSLCSQVMTLTGTQIT</sequence>
<dbReference type="EnsemblMetazoa" id="BGLB036556-RA">
    <property type="protein sequence ID" value="BGLB036556-PA"/>
    <property type="gene ID" value="BGLB036556"/>
</dbReference>
<dbReference type="PANTHER" id="PTHR11134">
    <property type="entry name" value="ADAPTOR COMPLEX SUBUNIT BETA FAMILY MEMBER"/>
    <property type="match status" value="1"/>
</dbReference>
<name>A0A2C9LYU3_BIOGL</name>
<dbReference type="OrthoDB" id="10254310at2759"/>
<organism evidence="7 8">
    <name type="scientific">Biomphalaria glabrata</name>
    <name type="common">Bloodfluke planorb</name>
    <name type="synonym">Freshwater snail</name>
    <dbReference type="NCBI Taxonomy" id="6526"/>
    <lineage>
        <taxon>Eukaryota</taxon>
        <taxon>Metazoa</taxon>
        <taxon>Spiralia</taxon>
        <taxon>Lophotrochozoa</taxon>
        <taxon>Mollusca</taxon>
        <taxon>Gastropoda</taxon>
        <taxon>Heterobranchia</taxon>
        <taxon>Euthyneura</taxon>
        <taxon>Panpulmonata</taxon>
        <taxon>Hygrophila</taxon>
        <taxon>Lymnaeoidea</taxon>
        <taxon>Planorbidae</taxon>
        <taxon>Biomphalaria</taxon>
    </lineage>
</organism>
<evidence type="ECO:0000313" key="8">
    <source>
        <dbReference type="Proteomes" id="UP000076420"/>
    </source>
</evidence>
<comment type="similarity">
    <text evidence="2">Belongs to the adaptor complexes large subunit family.</text>
</comment>
<gene>
    <name evidence="7" type="primary">106056464</name>
</gene>
<dbReference type="GO" id="GO:0006886">
    <property type="term" value="P:intracellular protein transport"/>
    <property type="evidence" value="ECO:0007669"/>
    <property type="project" value="InterPro"/>
</dbReference>
<reference evidence="7" key="1">
    <citation type="submission" date="2020-05" db="UniProtKB">
        <authorList>
            <consortium name="EnsemblMetazoa"/>
        </authorList>
    </citation>
    <scope>IDENTIFICATION</scope>
    <source>
        <strain evidence="7">BB02</strain>
    </source>
</reference>
<keyword evidence="3" id="KW-0813">Transport</keyword>
<accession>A0A2C9LYU3</accession>
<dbReference type="GO" id="GO:0012505">
    <property type="term" value="C:endomembrane system"/>
    <property type="evidence" value="ECO:0007669"/>
    <property type="project" value="UniProtKB-SubCell"/>
</dbReference>
<dbReference type="Pfam" id="PF01602">
    <property type="entry name" value="Adaptin_N"/>
    <property type="match status" value="1"/>
</dbReference>
<evidence type="ECO:0000256" key="4">
    <source>
        <dbReference type="ARBA" id="ARBA00022927"/>
    </source>
</evidence>
<dbReference type="Proteomes" id="UP000076420">
    <property type="component" value="Unassembled WGS sequence"/>
</dbReference>
<dbReference type="STRING" id="6526.A0A2C9LYU3"/>
<dbReference type="InterPro" id="IPR002553">
    <property type="entry name" value="Clathrin/coatomer_adapt-like_N"/>
</dbReference>
<dbReference type="InterPro" id="IPR011989">
    <property type="entry name" value="ARM-like"/>
</dbReference>
<comment type="subcellular location">
    <subcellularLocation>
        <location evidence="1">Endomembrane system</location>
    </subcellularLocation>
</comment>
<protein>
    <recommendedName>
        <fullName evidence="6">Clathrin/coatomer adaptor adaptin-like N-terminal domain-containing protein</fullName>
    </recommendedName>
</protein>
<evidence type="ECO:0000259" key="6">
    <source>
        <dbReference type="Pfam" id="PF01602"/>
    </source>
</evidence>
<dbReference type="SUPFAM" id="SSF48371">
    <property type="entry name" value="ARM repeat"/>
    <property type="match status" value="1"/>
</dbReference>
<evidence type="ECO:0000313" key="7">
    <source>
        <dbReference type="EnsemblMetazoa" id="BGLB036556-PA"/>
    </source>
</evidence>
<feature type="domain" description="Clathrin/coatomer adaptor adaptin-like N-terminal" evidence="6">
    <location>
        <begin position="14"/>
        <end position="539"/>
    </location>
</feature>
<evidence type="ECO:0000256" key="1">
    <source>
        <dbReference type="ARBA" id="ARBA00004308"/>
    </source>
</evidence>
<dbReference type="VEuPathDB" id="VectorBase:BGLAX_041286"/>